<dbReference type="PANTHER" id="PTHR30290">
    <property type="entry name" value="PERIPLASMIC BINDING COMPONENT OF ABC TRANSPORTER"/>
    <property type="match status" value="1"/>
</dbReference>
<dbReference type="AlphaFoldDB" id="A0AAE3ECB9"/>
<dbReference type="GO" id="GO:0043190">
    <property type="term" value="C:ATP-binding cassette (ABC) transporter complex"/>
    <property type="evidence" value="ECO:0007669"/>
    <property type="project" value="InterPro"/>
</dbReference>
<dbReference type="InterPro" id="IPR000914">
    <property type="entry name" value="SBP_5_dom"/>
</dbReference>
<dbReference type="Gene3D" id="3.90.76.10">
    <property type="entry name" value="Dipeptide-binding Protein, Domain 1"/>
    <property type="match status" value="1"/>
</dbReference>
<dbReference type="GO" id="GO:0042597">
    <property type="term" value="C:periplasmic space"/>
    <property type="evidence" value="ECO:0007669"/>
    <property type="project" value="UniProtKB-ARBA"/>
</dbReference>
<keyword evidence="2" id="KW-0813">Transport</keyword>
<evidence type="ECO:0000256" key="1">
    <source>
        <dbReference type="ARBA" id="ARBA00005695"/>
    </source>
</evidence>
<dbReference type="GO" id="GO:0015833">
    <property type="term" value="P:peptide transport"/>
    <property type="evidence" value="ECO:0007669"/>
    <property type="project" value="TreeGrafter"/>
</dbReference>
<dbReference type="PANTHER" id="PTHR30290:SF9">
    <property type="entry name" value="OLIGOPEPTIDE-BINDING PROTEIN APPA"/>
    <property type="match status" value="1"/>
</dbReference>
<feature type="domain" description="Solute-binding protein family 5" evidence="6">
    <location>
        <begin position="94"/>
        <end position="450"/>
    </location>
</feature>
<proteinExistence type="inferred from homology"/>
<gene>
    <name evidence="7" type="ORF">LKD81_13985</name>
</gene>
<evidence type="ECO:0000256" key="3">
    <source>
        <dbReference type="ARBA" id="ARBA00022729"/>
    </source>
</evidence>
<dbReference type="InterPro" id="IPR030678">
    <property type="entry name" value="Peptide/Ni-bd"/>
</dbReference>
<protein>
    <submittedName>
        <fullName evidence="7">ABC transporter substrate-binding protein</fullName>
    </submittedName>
</protein>
<keyword evidence="8" id="KW-1185">Reference proteome</keyword>
<feature type="region of interest" description="Disordered" evidence="4">
    <location>
        <begin position="29"/>
        <end position="50"/>
    </location>
</feature>
<feature type="signal peptide" evidence="5">
    <location>
        <begin position="1"/>
        <end position="18"/>
    </location>
</feature>
<evidence type="ECO:0000256" key="4">
    <source>
        <dbReference type="SAM" id="MobiDB-lite"/>
    </source>
</evidence>
<accession>A0AAE3ECB9</accession>
<reference evidence="7" key="1">
    <citation type="submission" date="2021-10" db="EMBL/GenBank/DDBJ databases">
        <title>Anaerobic single-cell dispensing facilitates the cultivation of human gut bacteria.</title>
        <authorList>
            <person name="Afrizal A."/>
        </authorList>
    </citation>
    <scope>NUCLEOTIDE SEQUENCE</scope>
    <source>
        <strain evidence="7">CLA-AA-H215</strain>
    </source>
</reference>
<sequence length="535" mass="58547">MKGLLSAALAVSVMLSMAACGDSQAGTSAASDAGTNAASEANGGSAGGSTEHREVVYGSASMITSFDMKNITSANDMQAADQVYDTLVRKINHEIVGYLAESYEISDDGKDYTFHLRQGVTWSDGTPFTAADVEFSSEYIRDECPQWQWLYKDLEDVEVVDDHTVVYHFTVADSSRISTMCSTNYGGIFSKAAYEKYGDEYGSSADKVVGTGPYVITDWKENEYVKFEAKEDYYMGAASIKNLKYVAIADANAAVVALQTGELDQYMNPISGVNLQNLRNANNVTIDEFYTCRNESVYMNCQTGIFTDVRMRKAVAYGINKEECLAVCADGQGKVVIYPCDLGDMVTANPDFVPSTTYEYDVEKAKALVEECGNTGAEVVIKSYNTEPYATLSVWLQGVLTNIGLDAKVETMERSAFLEQCNNGEVTICPFSWSNSSYDFGAAVGVYMNSANVGTSGNFGFYVNEKADELIAEGNAASDEETRKGYYKELMELYMEDVPSVAIYANMSAVAHASDLESIDPSSAWYSMYLYKWVE</sequence>
<dbReference type="InterPro" id="IPR039424">
    <property type="entry name" value="SBP_5"/>
</dbReference>
<dbReference type="Pfam" id="PF00496">
    <property type="entry name" value="SBP_bac_5"/>
    <property type="match status" value="1"/>
</dbReference>
<evidence type="ECO:0000259" key="6">
    <source>
        <dbReference type="Pfam" id="PF00496"/>
    </source>
</evidence>
<dbReference type="Gene3D" id="3.40.190.10">
    <property type="entry name" value="Periplasmic binding protein-like II"/>
    <property type="match status" value="1"/>
</dbReference>
<dbReference type="SUPFAM" id="SSF53850">
    <property type="entry name" value="Periplasmic binding protein-like II"/>
    <property type="match status" value="1"/>
</dbReference>
<dbReference type="Gene3D" id="3.10.105.10">
    <property type="entry name" value="Dipeptide-binding Protein, Domain 3"/>
    <property type="match status" value="1"/>
</dbReference>
<dbReference type="Proteomes" id="UP001198182">
    <property type="component" value="Unassembled WGS sequence"/>
</dbReference>
<dbReference type="RefSeq" id="WP_349199442.1">
    <property type="nucleotide sequence ID" value="NZ_JBBNHI010000208.1"/>
</dbReference>
<evidence type="ECO:0000313" key="7">
    <source>
        <dbReference type="EMBL" id="MCC2232093.1"/>
    </source>
</evidence>
<feature type="chain" id="PRO_5042210371" evidence="5">
    <location>
        <begin position="19"/>
        <end position="535"/>
    </location>
</feature>
<comment type="caution">
    <text evidence="7">The sequence shown here is derived from an EMBL/GenBank/DDBJ whole genome shotgun (WGS) entry which is preliminary data.</text>
</comment>
<dbReference type="PROSITE" id="PS51257">
    <property type="entry name" value="PROKAR_LIPOPROTEIN"/>
    <property type="match status" value="1"/>
</dbReference>
<dbReference type="CDD" id="cd00995">
    <property type="entry name" value="PBP2_NikA_DppA_OppA_like"/>
    <property type="match status" value="1"/>
</dbReference>
<feature type="compositionally biased region" description="Low complexity" evidence="4">
    <location>
        <begin position="33"/>
        <end position="43"/>
    </location>
</feature>
<keyword evidence="3 5" id="KW-0732">Signal</keyword>
<organism evidence="7 8">
    <name type="scientific">Hominifimenecus microfluidus</name>
    <dbReference type="NCBI Taxonomy" id="2885348"/>
    <lineage>
        <taxon>Bacteria</taxon>
        <taxon>Bacillati</taxon>
        <taxon>Bacillota</taxon>
        <taxon>Clostridia</taxon>
        <taxon>Lachnospirales</taxon>
        <taxon>Lachnospiraceae</taxon>
        <taxon>Hominifimenecus</taxon>
    </lineage>
</organism>
<evidence type="ECO:0000256" key="2">
    <source>
        <dbReference type="ARBA" id="ARBA00022448"/>
    </source>
</evidence>
<dbReference type="GO" id="GO:1904680">
    <property type="term" value="F:peptide transmembrane transporter activity"/>
    <property type="evidence" value="ECO:0007669"/>
    <property type="project" value="TreeGrafter"/>
</dbReference>
<evidence type="ECO:0000313" key="8">
    <source>
        <dbReference type="Proteomes" id="UP001198182"/>
    </source>
</evidence>
<comment type="similarity">
    <text evidence="1">Belongs to the bacterial solute-binding protein 5 family.</text>
</comment>
<dbReference type="EMBL" id="JAJEQR010000050">
    <property type="protein sequence ID" value="MCC2232093.1"/>
    <property type="molecule type" value="Genomic_DNA"/>
</dbReference>
<name>A0AAE3ECB9_9FIRM</name>
<dbReference type="PIRSF" id="PIRSF002741">
    <property type="entry name" value="MppA"/>
    <property type="match status" value="1"/>
</dbReference>
<evidence type="ECO:0000256" key="5">
    <source>
        <dbReference type="SAM" id="SignalP"/>
    </source>
</evidence>